<dbReference type="InterPro" id="IPR005537">
    <property type="entry name" value="RAMP_III_fam"/>
</dbReference>
<comment type="caution">
    <text evidence="5">The sequence shown here is derived from an EMBL/GenBank/DDBJ whole genome shotgun (WGS) entry which is preliminary data.</text>
</comment>
<keyword evidence="6" id="KW-1185">Reference proteome</keyword>
<evidence type="ECO:0000256" key="1">
    <source>
        <dbReference type="ARBA" id="ARBA00023118"/>
    </source>
</evidence>
<evidence type="ECO:0000256" key="2">
    <source>
        <dbReference type="ARBA" id="ARBA00093789"/>
    </source>
</evidence>
<evidence type="ECO:0000259" key="4">
    <source>
        <dbReference type="Pfam" id="PF03787"/>
    </source>
</evidence>
<dbReference type="PANTHER" id="PTHR35579">
    <property type="entry name" value="CRISPR SYSTEM CMS ENDORIBONUCLEASE CSM3"/>
    <property type="match status" value="1"/>
</dbReference>
<dbReference type="Proteomes" id="UP001237595">
    <property type="component" value="Unassembled WGS sequence"/>
</dbReference>
<comment type="subunit">
    <text evidence="2">Part of the Csm effector complex that includes Cas10, Csm2, Csm3, Csm4 and Csm5.</text>
</comment>
<proteinExistence type="predicted"/>
<keyword evidence="1" id="KW-0051">Antiviral defense</keyword>
<sequence length="651" mass="71091">MAEGSFINPYTFVPFPDEPAPRGTPHGHAGNGDLLSGFLQVTITTRTPLLLRDITSRQTDVPRRSDGTPFIPGSALKGAIRSLHETLVGGCLRVFNSDFCPAYRDSSSGEQIGDVRMAIVDEHADENSPPVLRLCEKSGKNASLRLRVKQDKLVQLNDEKALTSGARLDVKFDPGSGAVIEANHNPQGDWVVFITAARPGSSKKPYSAQIRRAPLKPTSQADLVTVSPEVWNRYLLAVAGADDLRTAQLVNRTPGQQTEPVQLGNKTVGHRYLASRKLTPGQPVWAVMNGNEIVALRLGMIWRHLQGEPASERIPPGLRPCTKSDDLCPSCRLFGSAETERDTRERAEQHSYRGHVRFGDATAQGEVTTRKVVLPPLGAPRPGTGQFYLVNDAFESRTTRGRPLREWGSQADADSPRMLRGRKYYWHTKLPDGRATPARGDERVPSNKNMSRSAHVVDQGAVYTARLSFTDIDEQQLGSLLAALQPGCLGGTEAWQHIGGGRPVGYGSCTVEVDEQSSVVWRSSSRYGPAPQPQSVDQSAYVSAFRAWAQATIPSVVEQWDPLISKVLSPDTISDPRKVSYPPGPRSEAADSATPFEFFTYTSGISLKATKYQPAREFPLTSLPKLDSGDQTLPAITDANDEAAQAKKRER</sequence>
<dbReference type="Pfam" id="PF03787">
    <property type="entry name" value="RAMPs"/>
    <property type="match status" value="2"/>
</dbReference>
<dbReference type="PANTHER" id="PTHR35579:SF3">
    <property type="entry name" value="CRISPR SYSTEM CMS ENDORIBONUCLEASE CSM3"/>
    <property type="match status" value="1"/>
</dbReference>
<evidence type="ECO:0000313" key="6">
    <source>
        <dbReference type="Proteomes" id="UP001237595"/>
    </source>
</evidence>
<dbReference type="RefSeq" id="WP_281455839.1">
    <property type="nucleotide sequence ID" value="NZ_JASAOF010000006.1"/>
</dbReference>
<protein>
    <submittedName>
        <fullName evidence="5">TIGR03986 family CRISPR-associated RAMP protein</fullName>
    </submittedName>
</protein>
<evidence type="ECO:0000256" key="3">
    <source>
        <dbReference type="SAM" id="MobiDB-lite"/>
    </source>
</evidence>
<reference evidence="5 6" key="1">
    <citation type="submission" date="2023-04" db="EMBL/GenBank/DDBJ databases">
        <title>Draft genome sequence of Saccharopolyspora sp. TS4A08 isolated from sweet potato rhizospheric soil.</title>
        <authorList>
            <person name="Suksaard P."/>
            <person name="Duangmal K."/>
        </authorList>
    </citation>
    <scope>NUCLEOTIDE SEQUENCE [LARGE SCALE GENOMIC DNA]</scope>
    <source>
        <strain evidence="5 6">TS4A08</strain>
    </source>
</reference>
<feature type="domain" description="CRISPR type III-associated protein" evidence="4">
    <location>
        <begin position="42"/>
        <end position="90"/>
    </location>
</feature>
<evidence type="ECO:0000313" key="5">
    <source>
        <dbReference type="EMBL" id="MDI2029515.1"/>
    </source>
</evidence>
<feature type="region of interest" description="Disordered" evidence="3">
    <location>
        <begin position="430"/>
        <end position="453"/>
    </location>
</feature>
<dbReference type="NCBIfam" id="TIGR03986">
    <property type="entry name" value="TIGR03986 family CRISPR-associated RAMP protein"/>
    <property type="match status" value="1"/>
</dbReference>
<feature type="region of interest" description="Disordered" evidence="3">
    <location>
        <begin position="620"/>
        <end position="651"/>
    </location>
</feature>
<gene>
    <name evidence="5" type="ORF">QFW96_12870</name>
</gene>
<dbReference type="InterPro" id="IPR052216">
    <property type="entry name" value="CRISPR_Csm3_endoribonuclease"/>
</dbReference>
<dbReference type="EMBL" id="JASAOF010000006">
    <property type="protein sequence ID" value="MDI2029515.1"/>
    <property type="molecule type" value="Genomic_DNA"/>
</dbReference>
<feature type="domain" description="CRISPR type III-associated protein" evidence="4">
    <location>
        <begin position="321"/>
        <end position="509"/>
    </location>
</feature>
<accession>A0ABT6PNC8</accession>
<dbReference type="CDD" id="cd09726">
    <property type="entry name" value="RAMP_I_III"/>
    <property type="match status" value="1"/>
</dbReference>
<name>A0ABT6PNC8_9PSEU</name>
<dbReference type="InterPro" id="IPR023825">
    <property type="entry name" value="CRISPR-assoc_RAMP_BGP1436"/>
</dbReference>
<organism evidence="5 6">
    <name type="scientific">Saccharopolyspora ipomoeae</name>
    <dbReference type="NCBI Taxonomy" id="3042027"/>
    <lineage>
        <taxon>Bacteria</taxon>
        <taxon>Bacillati</taxon>
        <taxon>Actinomycetota</taxon>
        <taxon>Actinomycetes</taxon>
        <taxon>Pseudonocardiales</taxon>
        <taxon>Pseudonocardiaceae</taxon>
        <taxon>Saccharopolyspora</taxon>
    </lineage>
</organism>